<gene>
    <name evidence="6" type="ORF">OFUS_LOCUS13197</name>
</gene>
<evidence type="ECO:0000313" key="7">
    <source>
        <dbReference type="Proteomes" id="UP000749559"/>
    </source>
</evidence>
<dbReference type="InterPro" id="IPR036188">
    <property type="entry name" value="FAD/NAD-bd_sf"/>
</dbReference>
<dbReference type="Gene3D" id="3.50.50.60">
    <property type="entry name" value="FAD/NAD(P)-binding domain"/>
    <property type="match status" value="2"/>
</dbReference>
<dbReference type="EMBL" id="CAIIXF020000006">
    <property type="protein sequence ID" value="CAH1787516.1"/>
    <property type="molecule type" value="Genomic_DNA"/>
</dbReference>
<dbReference type="Pfam" id="PF01266">
    <property type="entry name" value="DAO"/>
    <property type="match status" value="1"/>
</dbReference>
<dbReference type="Gene3D" id="3.30.9.10">
    <property type="entry name" value="D-Amino Acid Oxidase, subunit A, domain 2"/>
    <property type="match status" value="2"/>
</dbReference>
<dbReference type="PANTHER" id="PTHR13847">
    <property type="entry name" value="SARCOSINE DEHYDROGENASE-RELATED"/>
    <property type="match status" value="1"/>
</dbReference>
<evidence type="ECO:0000256" key="4">
    <source>
        <dbReference type="SAM" id="MobiDB-lite"/>
    </source>
</evidence>
<dbReference type="InterPro" id="IPR006076">
    <property type="entry name" value="FAD-dep_OxRdtase"/>
</dbReference>
<protein>
    <recommendedName>
        <fullName evidence="2">FAD-dependent oxidoreductase domain-containing protein 1</fullName>
    </recommendedName>
</protein>
<dbReference type="GO" id="GO:0005739">
    <property type="term" value="C:mitochondrion"/>
    <property type="evidence" value="ECO:0007669"/>
    <property type="project" value="GOC"/>
</dbReference>
<name>A0A8S4P3N8_OWEFU</name>
<dbReference type="AlphaFoldDB" id="A0A8S4P3N8"/>
<dbReference type="GO" id="GO:0032981">
    <property type="term" value="P:mitochondrial respiratory chain complex I assembly"/>
    <property type="evidence" value="ECO:0007669"/>
    <property type="project" value="TreeGrafter"/>
</dbReference>
<feature type="domain" description="FAD dependent oxidoreductase" evidence="5">
    <location>
        <begin position="93"/>
        <end position="509"/>
    </location>
</feature>
<sequence length="543" mass="60710">MSGSKILQRLVTPIVKQSQCGYHLSRIMWEKSSNNDNGAPSSGSSTNLPSGPLTKPEVPAKITERLPAGGEYRNPLPVLTGDYNTHLIPNQSDFLIIGGGIMGSSIAYWLKQRFPKGLSVTVIERDPTYSRASTGLSVGGIRQQFSVKENIQLSMYSAEFLRNIKEHLSVLDMDPPDVQFSPQGYLFLATADGAQQLHENHELQKSLGAKVELLSNEMLKKKFPWINTDGIELANYGYENEGWFDPWSLLEAFKRKAMSLGVEYKKGEVVGFEMKNMRGRNRVTNTIIQDDYMDYVLVRGEDKEVYPVKTPCCVVAAGAWSAEIARMANIGVDEDHPYLHVPLPVEPRKRYVYVVNCPNGPGLEAPFTIDPQGVYFRREGLGGNYVCGTGPTASPVVIDHDGTYFRPEGPSRNYICGSAPANKAEEPSIENLDVDYNFFDEKVWPSLAHRIPAFESLKVKNAWAGYYDYNYTDQNLIIGNHPHHRNIVFVTGCSGHGIQHGPAIGRAVMEYLLDGDFKTIDLSRFSFDRFFAEDELIFEKNVV</sequence>
<dbReference type="Proteomes" id="UP000749559">
    <property type="component" value="Unassembled WGS sequence"/>
</dbReference>
<reference evidence="6" key="1">
    <citation type="submission" date="2022-03" db="EMBL/GenBank/DDBJ databases">
        <authorList>
            <person name="Martin C."/>
        </authorList>
    </citation>
    <scope>NUCLEOTIDE SEQUENCE</scope>
</reference>
<comment type="function">
    <text evidence="3">Required for the assembly of the mitochondrial membrane respiratory chain NADH dehydrogenase (Complex I). Involved in mid-late stages of complex I assembly.</text>
</comment>
<evidence type="ECO:0000313" key="6">
    <source>
        <dbReference type="EMBL" id="CAH1787516.1"/>
    </source>
</evidence>
<feature type="region of interest" description="Disordered" evidence="4">
    <location>
        <begin position="33"/>
        <end position="57"/>
    </location>
</feature>
<dbReference type="SUPFAM" id="SSF51905">
    <property type="entry name" value="FAD/NAD(P)-binding domain"/>
    <property type="match status" value="1"/>
</dbReference>
<evidence type="ECO:0000259" key="5">
    <source>
        <dbReference type="Pfam" id="PF01266"/>
    </source>
</evidence>
<dbReference type="PANTHER" id="PTHR13847:SF287">
    <property type="entry name" value="FAD-DEPENDENT OXIDOREDUCTASE DOMAIN-CONTAINING PROTEIN 1"/>
    <property type="match status" value="1"/>
</dbReference>
<organism evidence="6 7">
    <name type="scientific">Owenia fusiformis</name>
    <name type="common">Polychaete worm</name>
    <dbReference type="NCBI Taxonomy" id="6347"/>
    <lineage>
        <taxon>Eukaryota</taxon>
        <taxon>Metazoa</taxon>
        <taxon>Spiralia</taxon>
        <taxon>Lophotrochozoa</taxon>
        <taxon>Annelida</taxon>
        <taxon>Polychaeta</taxon>
        <taxon>Sedentaria</taxon>
        <taxon>Canalipalpata</taxon>
        <taxon>Sabellida</taxon>
        <taxon>Oweniida</taxon>
        <taxon>Oweniidae</taxon>
        <taxon>Owenia</taxon>
    </lineage>
</organism>
<dbReference type="GO" id="GO:0016491">
    <property type="term" value="F:oxidoreductase activity"/>
    <property type="evidence" value="ECO:0007669"/>
    <property type="project" value="UniProtKB-KW"/>
</dbReference>
<dbReference type="OrthoDB" id="424974at2759"/>
<evidence type="ECO:0000256" key="1">
    <source>
        <dbReference type="ARBA" id="ARBA00023002"/>
    </source>
</evidence>
<accession>A0A8S4P3N8</accession>
<feature type="compositionally biased region" description="Polar residues" evidence="4">
    <location>
        <begin position="33"/>
        <end position="49"/>
    </location>
</feature>
<keyword evidence="1" id="KW-0560">Oxidoreductase</keyword>
<keyword evidence="7" id="KW-1185">Reference proteome</keyword>
<comment type="caution">
    <text evidence="6">The sequence shown here is derived from an EMBL/GenBank/DDBJ whole genome shotgun (WGS) entry which is preliminary data.</text>
</comment>
<evidence type="ECO:0000256" key="2">
    <source>
        <dbReference type="ARBA" id="ARBA00039785"/>
    </source>
</evidence>
<evidence type="ECO:0000256" key="3">
    <source>
        <dbReference type="ARBA" id="ARBA00046185"/>
    </source>
</evidence>
<proteinExistence type="predicted"/>